<evidence type="ECO:0000313" key="1">
    <source>
        <dbReference type="EMBL" id="OBZ84968.1"/>
    </source>
</evidence>
<dbReference type="EMBL" id="LUGH01000448">
    <property type="protein sequence ID" value="OBZ84968.1"/>
    <property type="molecule type" value="Genomic_DNA"/>
</dbReference>
<comment type="caution">
    <text evidence="1">The sequence shown here is derived from an EMBL/GenBank/DDBJ whole genome shotgun (WGS) entry which is preliminary data.</text>
</comment>
<dbReference type="AlphaFoldDB" id="A0A1C7N7M7"/>
<gene>
    <name evidence="1" type="ORF">A0J61_06981</name>
</gene>
<protein>
    <submittedName>
        <fullName evidence="1">Uncharacterized protein</fullName>
    </submittedName>
</protein>
<evidence type="ECO:0000313" key="2">
    <source>
        <dbReference type="Proteomes" id="UP000093000"/>
    </source>
</evidence>
<dbReference type="InParanoid" id="A0A1C7N7M7"/>
<reference evidence="1 2" key="1">
    <citation type="submission" date="2016-03" db="EMBL/GenBank/DDBJ databases">
        <title>Choanephora cucurbitarum.</title>
        <authorList>
            <person name="Min B."/>
            <person name="Park H."/>
            <person name="Park J.-H."/>
            <person name="Shin H.-D."/>
            <person name="Choi I.-G."/>
        </authorList>
    </citation>
    <scope>NUCLEOTIDE SEQUENCE [LARGE SCALE GENOMIC DNA]</scope>
    <source>
        <strain evidence="1 2">KUS-F28377</strain>
    </source>
</reference>
<dbReference type="OrthoDB" id="2246735at2759"/>
<dbReference type="STRING" id="101091.A0A1C7N7M7"/>
<sequence length="221" mass="24891">MAAKEPLTDFVHMANYLMKGIDERTTLCAQVFGDSGAMEIAFVGASQGNDISVIGNTDIECTGEVKGKKKLRSIFNISGRIFSNEKELKPVWNMSMKQITRDILFAGLIHMNRMSNAIKQIFAKPILTSLPVELQYLEAAALPLGAKTRKAHIVWCEKFLKSSGRCFEDKVYYDQMKQANLYKDISTITDILKGIEICIRLHQDEMVDVYAKLKSCSCYDN</sequence>
<organism evidence="1 2">
    <name type="scientific">Choanephora cucurbitarum</name>
    <dbReference type="NCBI Taxonomy" id="101091"/>
    <lineage>
        <taxon>Eukaryota</taxon>
        <taxon>Fungi</taxon>
        <taxon>Fungi incertae sedis</taxon>
        <taxon>Mucoromycota</taxon>
        <taxon>Mucoromycotina</taxon>
        <taxon>Mucoromycetes</taxon>
        <taxon>Mucorales</taxon>
        <taxon>Mucorineae</taxon>
        <taxon>Choanephoraceae</taxon>
        <taxon>Choanephoroideae</taxon>
        <taxon>Choanephora</taxon>
    </lineage>
</organism>
<name>A0A1C7N7M7_9FUNG</name>
<accession>A0A1C7N7M7</accession>
<keyword evidence="2" id="KW-1185">Reference proteome</keyword>
<proteinExistence type="predicted"/>
<dbReference type="Proteomes" id="UP000093000">
    <property type="component" value="Unassembled WGS sequence"/>
</dbReference>